<gene>
    <name evidence="2" type="ORF">O3H35_16210</name>
    <name evidence="1" type="ORF">O3H54_12295</name>
</gene>
<name>A0A9E5A414_9EURY</name>
<evidence type="ECO:0000313" key="2">
    <source>
        <dbReference type="EMBL" id="MCZ3374194.1"/>
    </source>
</evidence>
<protein>
    <submittedName>
        <fullName evidence="2">Uncharacterized protein</fullName>
    </submittedName>
</protein>
<reference evidence="2" key="1">
    <citation type="submission" date="2022-12" db="EMBL/GenBank/DDBJ databases">
        <title>Reclassification of two methanogenic archaea species isolated from the Kolyma lowland permafrost.</title>
        <authorList>
            <person name="Trubitsyn V.E."/>
            <person name="Rivkina E.M."/>
            <person name="Shcherbakova V.A."/>
        </authorList>
    </citation>
    <scope>NUCLEOTIDE SEQUENCE</scope>
    <source>
        <strain evidence="1">M2</strain>
        <strain evidence="2">MK4</strain>
    </source>
</reference>
<dbReference type="Proteomes" id="UP001074446">
    <property type="component" value="Unassembled WGS sequence"/>
</dbReference>
<dbReference type="RefSeq" id="WP_048080928.1">
    <property type="nucleotide sequence ID" value="NZ_JAPVER010000020.1"/>
</dbReference>
<comment type="caution">
    <text evidence="2">The sequence shown here is derived from an EMBL/GenBank/DDBJ whole genome shotgun (WGS) entry which is preliminary data.</text>
</comment>
<evidence type="ECO:0000313" key="1">
    <source>
        <dbReference type="EMBL" id="MCZ3366661.1"/>
    </source>
</evidence>
<proteinExistence type="predicted"/>
<dbReference type="EMBL" id="JAPVES010000030">
    <property type="protein sequence ID" value="MCZ3374194.1"/>
    <property type="molecule type" value="Genomic_DNA"/>
</dbReference>
<organism evidence="2">
    <name type="scientific">Methanobacterium veterum</name>
    <dbReference type="NCBI Taxonomy" id="408577"/>
    <lineage>
        <taxon>Archaea</taxon>
        <taxon>Methanobacteriati</taxon>
        <taxon>Methanobacteriota</taxon>
        <taxon>Methanomada group</taxon>
        <taxon>Methanobacteria</taxon>
        <taxon>Methanobacteriales</taxon>
        <taxon>Methanobacteriaceae</taxon>
        <taxon>Methanobacterium</taxon>
    </lineage>
</organism>
<dbReference type="EMBL" id="JAPVER010000020">
    <property type="protein sequence ID" value="MCZ3366661.1"/>
    <property type="molecule type" value="Genomic_DNA"/>
</dbReference>
<keyword evidence="3" id="KW-1185">Reference proteome</keyword>
<evidence type="ECO:0000313" key="3">
    <source>
        <dbReference type="Proteomes" id="UP001068021"/>
    </source>
</evidence>
<dbReference type="AlphaFoldDB" id="A0A9E5A414"/>
<dbReference type="Proteomes" id="UP001068021">
    <property type="component" value="Unassembled WGS sequence"/>
</dbReference>
<sequence length="610" mass="70237">MITEQQLRQFKAIIYEHFQASKDKDNLIDYLVHNFLLDNYEIDDIIDIINVLSDQHDDLIRNYEDAICPIKPNNYNEMFPTLTEDKVFELSRQIRVIFQTETGTINYNNVLYDYTDEVKDIAIKIYENGKAPEYLQKYLESNHIGDKDEIKIILTDIFTPHISNSQINHIDVGGSAESGKTRLTNTVSKIIPDKYLTVVKTVSPKYLFYKDDWNERYNYIIVQDSMDSEIINLMKTATDPENVGDVSHRTVIDKKAVTLTIEGKVMVILTHAKDLVDIELNSRLRSINPDESEEHSKQVKNMLKLGFGQSETKDDKYRKIAQAIFELLTVNEFKVFNPYLQFLDVTTMGKRDVKMFRNTLNALTFLNQKSRDITTEGILIGTYEDFKLTKDLWNKYQYHQQYKANDKQLRILELLPTLPDDETLSKNPNIIKDGLGYNEIAKEIKVSPSTVKSWIHGRTNDETQSEKLGLRTQELVDILKVGNSSNGKAYVFRTEKGEELANSRAVTAVTSSHKRNATADFTPFDEMPNIKTLIYNYIIAVTGKESTLSDITKVFESHNIENKTLANDEQIFNTISEIETKGIINEIININNYSILDQFIDTQVLCDSII</sequence>
<accession>A0A9E5A414</accession>